<protein>
    <recommendedName>
        <fullName evidence="3">TFIIB-type zinc ribbon-containing protein</fullName>
    </recommendedName>
</protein>
<dbReference type="STRING" id="348780.NP_2996A"/>
<gene>
    <name evidence="1" type="ordered locus">NP_2996A</name>
</gene>
<dbReference type="KEGG" id="nph:NP_2996A"/>
<dbReference type="Pfam" id="PF23430">
    <property type="entry name" value="DUF7117"/>
    <property type="match status" value="1"/>
</dbReference>
<dbReference type="AlphaFoldDB" id="A0A1U7EWV7"/>
<dbReference type="EMBL" id="CR936257">
    <property type="protein sequence ID" value="CAI49589.1"/>
    <property type="molecule type" value="Genomic_DNA"/>
</dbReference>
<dbReference type="eggNOG" id="arCOG04625">
    <property type="taxonomic scope" value="Archaea"/>
</dbReference>
<keyword evidence="2" id="KW-1185">Reference proteome</keyword>
<proteinExistence type="predicted"/>
<dbReference type="HOGENOM" id="CLU_077072_0_0_2"/>
<dbReference type="GeneID" id="3701620"/>
<accession>A0A1U7EWV7</accession>
<dbReference type="EnsemblBacteria" id="CAI49589">
    <property type="protein sequence ID" value="CAI49589"/>
    <property type="gene ID" value="NP_2996A"/>
</dbReference>
<sequence>MKVRGRRECKACGTRWSYYDTGDTACPSCGSLHSVGTDDERKLHTATAATLDLTPVREAVDDVPLRRLATRAIERTREFTRGYGFIDGGSLQPLDETYLAAMELRYVAGELERRFDPTDEETLYLTTLFKADKGVRPDVGDVPSELRAMRGLAYADAVDAYRSDLKAYLDDQPDPVVGGHVERLADRVRRIQALDGDVPSRQAESLVAVARDIGRYIADGDENALARADERLDTDPTRAEEF</sequence>
<dbReference type="OrthoDB" id="341613at2157"/>
<evidence type="ECO:0000313" key="1">
    <source>
        <dbReference type="EMBL" id="CAI49589.1"/>
    </source>
</evidence>
<dbReference type="Proteomes" id="UP000002698">
    <property type="component" value="Chromosome"/>
</dbReference>
<evidence type="ECO:0000313" key="2">
    <source>
        <dbReference type="Proteomes" id="UP000002698"/>
    </source>
</evidence>
<name>A0A1U7EWV7_NATPD</name>
<reference evidence="1 2" key="1">
    <citation type="journal article" date="2005" name="Genome Res.">
        <title>Living with two extremes: conclusions from the genome sequence of Natronomonas pharaonis.</title>
        <authorList>
            <person name="Falb M."/>
            <person name="Pfeiffer F."/>
            <person name="Palm P."/>
            <person name="Rodewald K."/>
            <person name="Hickmann V."/>
            <person name="Tittor J."/>
            <person name="Oesterhelt D."/>
        </authorList>
    </citation>
    <scope>NUCLEOTIDE SEQUENCE [LARGE SCALE GENOMIC DNA]</scope>
    <source>
        <strain evidence="2">ATCC 35678 / DSM 2160 / CIP 103997 / JCM 8858 / NBRC 14720 / NCIMB 2260 / Gabara</strain>
    </source>
</reference>
<dbReference type="RefSeq" id="WP_011323213.1">
    <property type="nucleotide sequence ID" value="NC_007426.1"/>
</dbReference>
<organism evidence="1 2">
    <name type="scientific">Natronomonas pharaonis (strain ATCC 35678 / DSM 2160 / CIP 103997 / JCM 8858 / NBRC 14720 / NCIMB 2260 / Gabara)</name>
    <name type="common">Halobacterium pharaonis</name>
    <dbReference type="NCBI Taxonomy" id="348780"/>
    <lineage>
        <taxon>Archaea</taxon>
        <taxon>Methanobacteriati</taxon>
        <taxon>Methanobacteriota</taxon>
        <taxon>Stenosarchaea group</taxon>
        <taxon>Halobacteria</taxon>
        <taxon>Halobacteriales</taxon>
        <taxon>Natronomonadaceae</taxon>
        <taxon>Natronomonas</taxon>
    </lineage>
</organism>
<dbReference type="InterPro" id="IPR055541">
    <property type="entry name" value="DUF7117"/>
</dbReference>
<evidence type="ECO:0008006" key="3">
    <source>
        <dbReference type="Google" id="ProtNLM"/>
    </source>
</evidence>